<dbReference type="Pfam" id="PF22936">
    <property type="entry name" value="Pol_BBD"/>
    <property type="match status" value="1"/>
</dbReference>
<dbReference type="Pfam" id="PF14223">
    <property type="entry name" value="Retrotran_gag_2"/>
    <property type="match status" value="1"/>
</dbReference>
<evidence type="ECO:0000313" key="2">
    <source>
        <dbReference type="EMBL" id="WVZ00098.1"/>
    </source>
</evidence>
<dbReference type="Proteomes" id="UP001374535">
    <property type="component" value="Chromosome 8"/>
</dbReference>
<sequence length="440" mass="49237">MHESLTPERLDGTNYVEWSLNAQNKIRGRKRWGYISGTKAAPENKNSDEYEAWEDENCLVKSWLLDSMTKEIRSLFIRLATAKDIWDTVQQTYSVNQDASRSYQLYREVISTQQNGGSVITYFGKLQKLWLEYDTITNCTMECPKDVEKYNNMINSQRVYVFLAGLDTHLDVVRGHILATTPLPNVQSVYATVCAEANRQTAMLDSESTMRTSFVVKKFPKKGIRKCTHCNGDNHVMETCFKLHGYPDWHQKGQTTPNTKVEATSKSHISTAAGFVTKSGISNSATNLSAITSNSDWIIDSGAIDHMTCDPHIFTTFSPNCSKTVIINANGVSSPIEGVGTISLSPSLSIPDVLFVPTLNCNLLSVSKLTKSHSCVASFYPTHCIFQNIHSKEKIGIGREREGLYYLEKVSHQETHKGELACLANEHTHDKNKKGDLVMA</sequence>
<evidence type="ECO:0000259" key="1">
    <source>
        <dbReference type="Pfam" id="PF22936"/>
    </source>
</evidence>
<feature type="domain" description="Retrovirus-related Pol polyprotein from transposon TNT 1-94-like beta-barrel" evidence="1">
    <location>
        <begin position="297"/>
        <end position="372"/>
    </location>
</feature>
<dbReference type="EMBL" id="CP144693">
    <property type="protein sequence ID" value="WVZ00098.1"/>
    <property type="molecule type" value="Genomic_DNA"/>
</dbReference>
<dbReference type="PANTHER" id="PTHR34222:SF43">
    <property type="entry name" value="RETROTRANSPOSON GAG DOMAIN-CONTAINING PROTEIN"/>
    <property type="match status" value="1"/>
</dbReference>
<name>A0AAQ3MZ50_VIGMU</name>
<proteinExistence type="predicted"/>
<protein>
    <recommendedName>
        <fullName evidence="1">Retrovirus-related Pol polyprotein from transposon TNT 1-94-like beta-barrel domain-containing protein</fullName>
    </recommendedName>
</protein>
<reference evidence="2 3" key="1">
    <citation type="journal article" date="2023" name="Life. Sci Alliance">
        <title>Evolutionary insights into 3D genome organization and epigenetic landscape of Vigna mungo.</title>
        <authorList>
            <person name="Junaid A."/>
            <person name="Singh B."/>
            <person name="Bhatia S."/>
        </authorList>
    </citation>
    <scope>NUCLEOTIDE SEQUENCE [LARGE SCALE GENOMIC DNA]</scope>
    <source>
        <strain evidence="2">Urdbean</strain>
    </source>
</reference>
<accession>A0AAQ3MZ50</accession>
<dbReference type="PANTHER" id="PTHR34222">
    <property type="entry name" value="GAG_PRE-INTEGRS DOMAIN-CONTAINING PROTEIN"/>
    <property type="match status" value="1"/>
</dbReference>
<dbReference type="InterPro" id="IPR054722">
    <property type="entry name" value="PolX-like_BBD"/>
</dbReference>
<organism evidence="2 3">
    <name type="scientific">Vigna mungo</name>
    <name type="common">Black gram</name>
    <name type="synonym">Phaseolus mungo</name>
    <dbReference type="NCBI Taxonomy" id="3915"/>
    <lineage>
        <taxon>Eukaryota</taxon>
        <taxon>Viridiplantae</taxon>
        <taxon>Streptophyta</taxon>
        <taxon>Embryophyta</taxon>
        <taxon>Tracheophyta</taxon>
        <taxon>Spermatophyta</taxon>
        <taxon>Magnoliopsida</taxon>
        <taxon>eudicotyledons</taxon>
        <taxon>Gunneridae</taxon>
        <taxon>Pentapetalae</taxon>
        <taxon>rosids</taxon>
        <taxon>fabids</taxon>
        <taxon>Fabales</taxon>
        <taxon>Fabaceae</taxon>
        <taxon>Papilionoideae</taxon>
        <taxon>50 kb inversion clade</taxon>
        <taxon>NPAAA clade</taxon>
        <taxon>indigoferoid/millettioid clade</taxon>
        <taxon>Phaseoleae</taxon>
        <taxon>Vigna</taxon>
    </lineage>
</organism>
<keyword evidence="3" id="KW-1185">Reference proteome</keyword>
<gene>
    <name evidence="2" type="ORF">V8G54_026167</name>
</gene>
<dbReference type="AlphaFoldDB" id="A0AAQ3MZ50"/>
<evidence type="ECO:0000313" key="3">
    <source>
        <dbReference type="Proteomes" id="UP001374535"/>
    </source>
</evidence>